<evidence type="ECO:0000256" key="9">
    <source>
        <dbReference type="NCBIfam" id="TIGR02209"/>
    </source>
</evidence>
<dbReference type="EMBL" id="AYKG01000021">
    <property type="protein sequence ID" value="ROO28434.1"/>
    <property type="molecule type" value="Genomic_DNA"/>
</dbReference>
<protein>
    <recommendedName>
        <fullName evidence="8 9">Cell division protein FtsL</fullName>
    </recommendedName>
</protein>
<gene>
    <name evidence="8" type="primary">ftsL</name>
    <name evidence="11" type="ORF">SAJA_07765</name>
</gene>
<dbReference type="Pfam" id="PF04999">
    <property type="entry name" value="FtsL"/>
    <property type="match status" value="1"/>
</dbReference>
<keyword evidence="6 8" id="KW-0472">Membrane</keyword>
<feature type="signal peptide" evidence="10">
    <location>
        <begin position="1"/>
        <end position="22"/>
    </location>
</feature>
<dbReference type="AlphaFoldDB" id="A0A423PS70"/>
<keyword evidence="5 8" id="KW-1133">Transmembrane helix</keyword>
<evidence type="ECO:0000256" key="3">
    <source>
        <dbReference type="ARBA" id="ARBA00022618"/>
    </source>
</evidence>
<sequence>MIKHPILLLVALLVVNIASAVAVVQTKHQTRELYHALQAERQTRDQLATEWAQIQLEDSAWASPDRVSQVARQELEMIQPADYIVLGAR</sequence>
<dbReference type="HAMAP" id="MF_00910">
    <property type="entry name" value="FtsL"/>
    <property type="match status" value="1"/>
</dbReference>
<reference evidence="11 12" key="1">
    <citation type="submission" date="2013-10" db="EMBL/GenBank/DDBJ databases">
        <title>Salinisphaera japonica YTM-1 Genome Sequencing.</title>
        <authorList>
            <person name="Lai Q."/>
            <person name="Li C."/>
            <person name="Shao Z."/>
        </authorList>
    </citation>
    <scope>NUCLEOTIDE SEQUENCE [LARGE SCALE GENOMIC DNA]</scope>
    <source>
        <strain evidence="11 12">YTM-1</strain>
    </source>
</reference>
<comment type="subcellular location">
    <subcellularLocation>
        <location evidence="8">Cell inner membrane</location>
        <topology evidence="8">Single-pass type II membrane protein</topology>
    </subcellularLocation>
    <subcellularLocation>
        <location evidence="1">Cell membrane</location>
        <topology evidence="1">Single-pass type II membrane protein</topology>
    </subcellularLocation>
    <text evidence="8">Localizes to the division septum where it forms a ring structure.</text>
</comment>
<dbReference type="InParanoid" id="A0A423PS70"/>
<accession>A0A423PS70</accession>
<evidence type="ECO:0000256" key="2">
    <source>
        <dbReference type="ARBA" id="ARBA00022475"/>
    </source>
</evidence>
<name>A0A423PS70_9GAMM</name>
<organism evidence="11 12">
    <name type="scientific">Salinisphaera japonica YTM-1</name>
    <dbReference type="NCBI Taxonomy" id="1209778"/>
    <lineage>
        <taxon>Bacteria</taxon>
        <taxon>Pseudomonadati</taxon>
        <taxon>Pseudomonadota</taxon>
        <taxon>Gammaproteobacteria</taxon>
        <taxon>Salinisphaerales</taxon>
        <taxon>Salinisphaeraceae</taxon>
        <taxon>Salinisphaera</taxon>
    </lineage>
</organism>
<evidence type="ECO:0000256" key="10">
    <source>
        <dbReference type="SAM" id="SignalP"/>
    </source>
</evidence>
<dbReference type="InterPro" id="IPR011922">
    <property type="entry name" value="Cell_div_FtsL"/>
</dbReference>
<evidence type="ECO:0000256" key="7">
    <source>
        <dbReference type="ARBA" id="ARBA00023306"/>
    </source>
</evidence>
<dbReference type="GO" id="GO:0005886">
    <property type="term" value="C:plasma membrane"/>
    <property type="evidence" value="ECO:0007669"/>
    <property type="project" value="UniProtKB-SubCell"/>
</dbReference>
<dbReference type="NCBIfam" id="TIGR02209">
    <property type="entry name" value="ftsL_broad"/>
    <property type="match status" value="1"/>
</dbReference>
<keyword evidence="12" id="KW-1185">Reference proteome</keyword>
<dbReference type="RefSeq" id="WP_184999795.1">
    <property type="nucleotide sequence ID" value="NZ_AYKG01000021.1"/>
</dbReference>
<evidence type="ECO:0000256" key="4">
    <source>
        <dbReference type="ARBA" id="ARBA00022692"/>
    </source>
</evidence>
<evidence type="ECO:0000256" key="5">
    <source>
        <dbReference type="ARBA" id="ARBA00022989"/>
    </source>
</evidence>
<comment type="function">
    <text evidence="8">Essential cell division protein. May link together the upstream cell division proteins, which are predominantly cytoplasmic, with the downstream cell division proteins, which are predominantly periplasmic.</text>
</comment>
<evidence type="ECO:0000313" key="11">
    <source>
        <dbReference type="EMBL" id="ROO28434.1"/>
    </source>
</evidence>
<keyword evidence="8" id="KW-0997">Cell inner membrane</keyword>
<dbReference type="GO" id="GO:0032153">
    <property type="term" value="C:cell division site"/>
    <property type="evidence" value="ECO:0007669"/>
    <property type="project" value="UniProtKB-UniRule"/>
</dbReference>
<evidence type="ECO:0000256" key="8">
    <source>
        <dbReference type="HAMAP-Rule" id="MF_00910"/>
    </source>
</evidence>
<comment type="subunit">
    <text evidence="8">Part of a complex composed of FtsB, FtsL and FtsQ.</text>
</comment>
<dbReference type="GO" id="GO:0043093">
    <property type="term" value="P:FtsZ-dependent cytokinesis"/>
    <property type="evidence" value="ECO:0007669"/>
    <property type="project" value="UniProtKB-UniRule"/>
</dbReference>
<dbReference type="Proteomes" id="UP000285310">
    <property type="component" value="Unassembled WGS sequence"/>
</dbReference>
<keyword evidence="2 8" id="KW-1003">Cell membrane</keyword>
<dbReference type="FunCoup" id="A0A423PS70">
    <property type="interactions" value="91"/>
</dbReference>
<keyword evidence="7 8" id="KW-0131">Cell cycle</keyword>
<evidence type="ECO:0000256" key="1">
    <source>
        <dbReference type="ARBA" id="ARBA00004401"/>
    </source>
</evidence>
<dbReference type="PANTHER" id="PTHR37479:SF1">
    <property type="entry name" value="CELL DIVISION PROTEIN FTSL"/>
    <property type="match status" value="1"/>
</dbReference>
<evidence type="ECO:0000313" key="12">
    <source>
        <dbReference type="Proteomes" id="UP000285310"/>
    </source>
</evidence>
<keyword evidence="10" id="KW-0732">Signal</keyword>
<keyword evidence="3 8" id="KW-0132">Cell division</keyword>
<dbReference type="PANTHER" id="PTHR37479">
    <property type="entry name" value="CELL DIVISION PROTEIN FTSL"/>
    <property type="match status" value="1"/>
</dbReference>
<comment type="similarity">
    <text evidence="8">Belongs to the FtsL family.</text>
</comment>
<proteinExistence type="inferred from homology"/>
<comment type="caution">
    <text evidence="11">The sequence shown here is derived from an EMBL/GenBank/DDBJ whole genome shotgun (WGS) entry which is preliminary data.</text>
</comment>
<keyword evidence="4 8" id="KW-0812">Transmembrane</keyword>
<evidence type="ECO:0000256" key="6">
    <source>
        <dbReference type="ARBA" id="ARBA00023136"/>
    </source>
</evidence>
<feature type="chain" id="PRO_5019047003" description="Cell division protein FtsL" evidence="10">
    <location>
        <begin position="23"/>
        <end position="89"/>
    </location>
</feature>